<dbReference type="Pfam" id="PF03441">
    <property type="entry name" value="FAD_binding_7"/>
    <property type="match status" value="1"/>
</dbReference>
<evidence type="ECO:0000256" key="13">
    <source>
        <dbReference type="PIRSR" id="PIRSR602081-1"/>
    </source>
</evidence>
<keyword evidence="8" id="KW-0547">Nucleotide-binding</keyword>
<dbReference type="InterPro" id="IPR036134">
    <property type="entry name" value="Crypto/Photolyase_FAD-like_sf"/>
</dbReference>
<evidence type="ECO:0000259" key="15">
    <source>
        <dbReference type="PROSITE" id="PS51645"/>
    </source>
</evidence>
<comment type="subcellular location">
    <subcellularLocation>
        <location evidence="2">Cytoplasm</location>
        <location evidence="2">Perinuclear region</location>
    </subcellularLocation>
    <subcellularLocation>
        <location evidence="1">Nucleus</location>
    </subcellularLocation>
</comment>
<feature type="binding site" evidence="13">
    <location>
        <begin position="407"/>
        <end position="409"/>
    </location>
    <ligand>
        <name>FAD</name>
        <dbReference type="ChEBI" id="CHEBI:57692"/>
    </ligand>
</feature>
<evidence type="ECO:0000256" key="4">
    <source>
        <dbReference type="ARBA" id="ARBA00021159"/>
    </source>
</evidence>
<dbReference type="PRINTS" id="PR00147">
    <property type="entry name" value="DNAPHOTLYASE"/>
</dbReference>
<dbReference type="InterPro" id="IPR036155">
    <property type="entry name" value="Crypto/Photolyase_N_sf"/>
</dbReference>
<dbReference type="OrthoDB" id="435881at2759"/>
<dbReference type="GO" id="GO:0043153">
    <property type="term" value="P:entrainment of circadian clock by photoperiod"/>
    <property type="evidence" value="ECO:0007669"/>
    <property type="project" value="TreeGrafter"/>
</dbReference>
<dbReference type="Gene3D" id="1.25.40.80">
    <property type="match status" value="1"/>
</dbReference>
<dbReference type="Gene3D" id="3.40.50.620">
    <property type="entry name" value="HUPs"/>
    <property type="match status" value="1"/>
</dbReference>
<comment type="cofactor">
    <cofactor evidence="13">
        <name>FAD</name>
        <dbReference type="ChEBI" id="CHEBI:57692"/>
    </cofactor>
    <text evidence="13">Binds 1 FAD per subunit.</text>
</comment>
<keyword evidence="6" id="KW-0678">Repressor</keyword>
<dbReference type="AlphaFoldDB" id="A0A553ND03"/>
<evidence type="ECO:0000256" key="12">
    <source>
        <dbReference type="ARBA" id="ARBA00023242"/>
    </source>
</evidence>
<evidence type="ECO:0000256" key="9">
    <source>
        <dbReference type="ARBA" id="ARBA00022827"/>
    </source>
</evidence>
<dbReference type="InterPro" id="IPR002081">
    <property type="entry name" value="Cryptochrome/DNA_photolyase_1"/>
</dbReference>
<feature type="site" description="Electron transfer via tryptophanyl radical" evidence="14">
    <location>
        <position position="338"/>
    </location>
</feature>
<dbReference type="PANTHER" id="PTHR11455:SF17">
    <property type="entry name" value="CRYPTOCHROME-1"/>
    <property type="match status" value="1"/>
</dbReference>
<evidence type="ECO:0000256" key="5">
    <source>
        <dbReference type="ARBA" id="ARBA00022490"/>
    </source>
</evidence>
<gene>
    <name evidence="16" type="ORF">TCAL_01827</name>
</gene>
<sequence length="553" mass="63675">MSSDPHSMEKPVSILWFRHGLRLHDNPSLHEAVQDAEKEGWQLLLMFIFDGETAGTKLCGLNRFNFLLECLKDIHDQLQTLGTRLHVCHGAPIEIFEAIHQTRGIAKLCFEQDCEPVWKTRDEGVKNWCQTTGVPWVEKIGHTLWNPHEVLALNGGTPPVTFAMFNHVISAMPKPDRPKADVDMSQVQFAAIDDELGRKIGLYPTFPGIDYFHLEPEMETEKAYIGGERIALRALELRLTHEYEAFTRGTFLPNQRDPDVLCPPKSLSPDLRFGSLSVRKFYWGVLDAFKKSQQNTKKPFNPRIISQLLWREFFYTMSVENDYYDEMARNEICVNIPWNPVENNPHWKAFLDARTGYPFIDAGMRQLYKEGWTHHVVRNAIACFLTRGDLWISWENGLKVFLKYLLDADWSVCTGNWLWISSSSFEEALKSYGIIDPSLYGRRVDPWGKYVQKYIPELANYPVEYVYEPWLAPKEVQEEAGCIIGKDYPEPIVDHQKASAENTKRMNDLKEYLTRQLSLEPSPSVSPVEILDFESLAENFGAPEVQCCQECPS</sequence>
<evidence type="ECO:0000313" key="16">
    <source>
        <dbReference type="EMBL" id="TRY63317.1"/>
    </source>
</evidence>
<reference evidence="16 17" key="1">
    <citation type="journal article" date="2018" name="Nat. Ecol. Evol.">
        <title>Genomic signatures of mitonuclear coevolution across populations of Tigriopus californicus.</title>
        <authorList>
            <person name="Barreto F.S."/>
            <person name="Watson E.T."/>
            <person name="Lima T.G."/>
            <person name="Willett C.S."/>
            <person name="Edmands S."/>
            <person name="Li W."/>
            <person name="Burton R.S."/>
        </authorList>
    </citation>
    <scope>NUCLEOTIDE SEQUENCE [LARGE SCALE GENOMIC DNA]</scope>
    <source>
        <strain evidence="16 17">San Diego</strain>
    </source>
</reference>
<dbReference type="Pfam" id="PF00875">
    <property type="entry name" value="DNA_photolyase"/>
    <property type="match status" value="1"/>
</dbReference>
<dbReference type="GO" id="GO:0071949">
    <property type="term" value="F:FAD binding"/>
    <property type="evidence" value="ECO:0007669"/>
    <property type="project" value="TreeGrafter"/>
</dbReference>
<dbReference type="SUPFAM" id="SSF52425">
    <property type="entry name" value="Cryptochrome/photolyase, N-terminal domain"/>
    <property type="match status" value="1"/>
</dbReference>
<dbReference type="Gene3D" id="1.10.579.10">
    <property type="entry name" value="DNA Cyclobutane Dipyrimidine Photolyase, subunit A, domain 3"/>
    <property type="match status" value="1"/>
</dbReference>
<keyword evidence="7 13" id="KW-0285">Flavoprotein</keyword>
<name>A0A553ND03_TIGCA</name>
<evidence type="ECO:0000256" key="10">
    <source>
        <dbReference type="ARBA" id="ARBA00023108"/>
    </source>
</evidence>
<evidence type="ECO:0000256" key="1">
    <source>
        <dbReference type="ARBA" id="ARBA00004123"/>
    </source>
</evidence>
<keyword evidence="5" id="KW-0963">Cytoplasm</keyword>
<evidence type="ECO:0000256" key="6">
    <source>
        <dbReference type="ARBA" id="ARBA00022491"/>
    </source>
</evidence>
<dbReference type="SUPFAM" id="SSF48173">
    <property type="entry name" value="Cryptochrome/photolyase FAD-binding domain"/>
    <property type="match status" value="1"/>
</dbReference>
<dbReference type="Proteomes" id="UP000318571">
    <property type="component" value="Chromosome 10"/>
</dbReference>
<keyword evidence="17" id="KW-1185">Reference proteome</keyword>
<dbReference type="STRING" id="6832.A0A553ND03"/>
<dbReference type="GO" id="GO:0045892">
    <property type="term" value="P:negative regulation of DNA-templated transcription"/>
    <property type="evidence" value="ECO:0007669"/>
    <property type="project" value="TreeGrafter"/>
</dbReference>
<feature type="site" description="Electron transfer via tryptophanyl radical" evidence="14">
    <location>
        <position position="394"/>
    </location>
</feature>
<comment type="similarity">
    <text evidence="3">Belongs to the DNA photolyase class-1 family.</text>
</comment>
<dbReference type="PROSITE" id="PS51645">
    <property type="entry name" value="PHR_CRY_ALPHA_BETA"/>
    <property type="match status" value="1"/>
</dbReference>
<organism evidence="16 17">
    <name type="scientific">Tigriopus californicus</name>
    <name type="common">Marine copepod</name>
    <dbReference type="NCBI Taxonomy" id="6832"/>
    <lineage>
        <taxon>Eukaryota</taxon>
        <taxon>Metazoa</taxon>
        <taxon>Ecdysozoa</taxon>
        <taxon>Arthropoda</taxon>
        <taxon>Crustacea</taxon>
        <taxon>Multicrustacea</taxon>
        <taxon>Hexanauplia</taxon>
        <taxon>Copepoda</taxon>
        <taxon>Harpacticoida</taxon>
        <taxon>Harpacticidae</taxon>
        <taxon>Tigriopus</taxon>
    </lineage>
</organism>
<evidence type="ECO:0000256" key="14">
    <source>
        <dbReference type="PIRSR" id="PIRSR602081-2"/>
    </source>
</evidence>
<feature type="domain" description="Photolyase/cryptochrome alpha/beta" evidence="15">
    <location>
        <begin position="11"/>
        <end position="144"/>
    </location>
</feature>
<dbReference type="PANTHER" id="PTHR11455">
    <property type="entry name" value="CRYPTOCHROME"/>
    <property type="match status" value="1"/>
</dbReference>
<keyword evidence="12" id="KW-0539">Nucleus</keyword>
<feature type="site" description="Electron transfer via tryptophanyl radical" evidence="14">
    <location>
        <position position="417"/>
    </location>
</feature>
<evidence type="ECO:0000256" key="3">
    <source>
        <dbReference type="ARBA" id="ARBA00005862"/>
    </source>
</evidence>
<evidence type="ECO:0000313" key="17">
    <source>
        <dbReference type="Proteomes" id="UP000318571"/>
    </source>
</evidence>
<comment type="caution">
    <text evidence="16">The sequence shown here is derived from an EMBL/GenBank/DDBJ whole genome shotgun (WGS) entry which is preliminary data.</text>
</comment>
<dbReference type="OMA" id="IWFRHGL"/>
<evidence type="ECO:0000256" key="8">
    <source>
        <dbReference type="ARBA" id="ARBA00022741"/>
    </source>
</evidence>
<proteinExistence type="inferred from homology"/>
<protein>
    <recommendedName>
        <fullName evidence="4">Cryptochrome-1</fullName>
    </recommendedName>
</protein>
<dbReference type="GO" id="GO:0032922">
    <property type="term" value="P:circadian regulation of gene expression"/>
    <property type="evidence" value="ECO:0007669"/>
    <property type="project" value="TreeGrafter"/>
</dbReference>
<dbReference type="InterPro" id="IPR006050">
    <property type="entry name" value="DNA_photolyase_N"/>
</dbReference>
<keyword evidence="10" id="KW-0090">Biological rhythms</keyword>
<keyword evidence="11" id="KW-0675">Receptor</keyword>
<evidence type="ECO:0000256" key="2">
    <source>
        <dbReference type="ARBA" id="ARBA00004556"/>
    </source>
</evidence>
<dbReference type="InterPro" id="IPR005101">
    <property type="entry name" value="Cryptochr/Photolyase_FAD-bd"/>
</dbReference>
<keyword evidence="9 13" id="KW-0274">FAD</keyword>
<evidence type="ECO:0000256" key="11">
    <source>
        <dbReference type="ARBA" id="ARBA00023170"/>
    </source>
</evidence>
<dbReference type="GO" id="GO:0048471">
    <property type="term" value="C:perinuclear region of cytoplasm"/>
    <property type="evidence" value="ECO:0007669"/>
    <property type="project" value="UniProtKB-SubCell"/>
</dbReference>
<evidence type="ECO:0000256" key="7">
    <source>
        <dbReference type="ARBA" id="ARBA00022630"/>
    </source>
</evidence>
<accession>A0A553ND03</accession>
<dbReference type="GO" id="GO:0005634">
    <property type="term" value="C:nucleus"/>
    <property type="evidence" value="ECO:0007669"/>
    <property type="project" value="UniProtKB-SubCell"/>
</dbReference>
<dbReference type="InterPro" id="IPR014729">
    <property type="entry name" value="Rossmann-like_a/b/a_fold"/>
</dbReference>
<dbReference type="EMBL" id="VCGU01000458">
    <property type="protein sequence ID" value="TRY63317.1"/>
    <property type="molecule type" value="Genomic_DNA"/>
</dbReference>
<feature type="binding site" evidence="13">
    <location>
        <begin position="307"/>
        <end position="314"/>
    </location>
    <ligand>
        <name>FAD</name>
        <dbReference type="ChEBI" id="CHEBI:57692"/>
    </ligand>
</feature>
<dbReference type="GO" id="GO:0003677">
    <property type="term" value="F:DNA binding"/>
    <property type="evidence" value="ECO:0007669"/>
    <property type="project" value="TreeGrafter"/>
</dbReference>